<proteinExistence type="predicted"/>
<evidence type="ECO:0000313" key="2">
    <source>
        <dbReference type="Proteomes" id="UP000053317"/>
    </source>
</evidence>
<sequence length="712" mass="77636">MAVPTIPPDYLERVYAGVLGKLIGVYLGRPFEGWTHQRIMNELGTIRHYVHEQLDVPLVVTDDDVSGTFLFLRALEEHGYSSDISPEAIGKTWLNNIVEKQSVLWWGGNGISTEHTAFLNLKRGIPAPRSGSIEVNGQTIAEQIGAQIFIDGWAMVCPGDPVRAAKLARAAASVSHDGEAVFAAQLLAAMEAEAFVSKDVNHLLDTGLSVIPMDCLVSKLVRDIRSWAAIDKDWLQTRQRIEDSYGYDKFPGICHMIPNHGLIILALIYGGNDFHVAMSIVNTCGWDTDCNSGNVGCLVALMHGLQAFEGGPDWRGPIADRALISSADGGFSVNNAAHIALDITSMAYRLAGSEPPPPKAGAQFHFSLPGSVQGFMVQPSNIVNIEQGMDQTGRSGLAIHLHNLGHLVEPAEVLTETFTSPDITKMHTYNLMACPLLSPGQKVTAVMHAEAKNPAAVNVQIVLKVYGKDDLLHTVHGPTISLLPGSEDQRINWTIPDNMGSQPIQKIGLSISTSGHRVDGTIWLDSLSWSGVPSLLLKKPSEGKGRFWKRSWIQNVHSFQTFADPSCWIAQDSGEGIIIYGTRDWVDYQVVAHGFQVHLGALAGIAVRVRGLNRFYALLFKPEGQVAIIKARDDQRTELVSTSFKWQRGLHYEVSIIVTGDKIHSYVSYGSERVDLEAKDHEYAAGGIGVVVADGSASVDWFKIGPPVNNDR</sequence>
<dbReference type="AlphaFoldDB" id="A0A0G2FWV8"/>
<dbReference type="InterPro" id="IPR005502">
    <property type="entry name" value="Ribosyl_crysJ1"/>
</dbReference>
<reference evidence="1 2" key="1">
    <citation type="submission" date="2015-05" db="EMBL/GenBank/DDBJ databases">
        <title>Distinctive expansion of gene families associated with plant cell wall degradation and secondary metabolism in the genomes of grapevine trunk pathogens.</title>
        <authorList>
            <person name="Lawrence D.P."/>
            <person name="Travadon R."/>
            <person name="Rolshausen P.E."/>
            <person name="Baumgartner K."/>
        </authorList>
    </citation>
    <scope>NUCLEOTIDE SEQUENCE [LARGE SCALE GENOMIC DNA]</scope>
    <source>
        <strain evidence="1">UCRPC4</strain>
    </source>
</reference>
<comment type="caution">
    <text evidence="1">The sequence shown here is derived from an EMBL/GenBank/DDBJ whole genome shotgun (WGS) entry which is preliminary data.</text>
</comment>
<dbReference type="Gene3D" id="2.60.120.560">
    <property type="entry name" value="Exo-inulinase, domain 1"/>
    <property type="match status" value="1"/>
</dbReference>
<dbReference type="InterPro" id="IPR036705">
    <property type="entry name" value="Ribosyl_crysJ1_sf"/>
</dbReference>
<gene>
    <name evidence="1" type="ORF">UCRPC4_g05955</name>
</gene>
<dbReference type="EMBL" id="LCWF01000163">
    <property type="protein sequence ID" value="KKY16293.1"/>
    <property type="molecule type" value="Genomic_DNA"/>
</dbReference>
<organism evidence="1 2">
    <name type="scientific">Phaeomoniella chlamydospora</name>
    <name type="common">Phaeoacremonium chlamydosporum</name>
    <dbReference type="NCBI Taxonomy" id="158046"/>
    <lineage>
        <taxon>Eukaryota</taxon>
        <taxon>Fungi</taxon>
        <taxon>Dikarya</taxon>
        <taxon>Ascomycota</taxon>
        <taxon>Pezizomycotina</taxon>
        <taxon>Eurotiomycetes</taxon>
        <taxon>Chaetothyriomycetidae</taxon>
        <taxon>Phaeomoniellales</taxon>
        <taxon>Phaeomoniellaceae</taxon>
        <taxon>Phaeomoniella</taxon>
    </lineage>
</organism>
<dbReference type="Gene3D" id="2.60.120.260">
    <property type="entry name" value="Galactose-binding domain-like"/>
    <property type="match status" value="1"/>
</dbReference>
<evidence type="ECO:0000313" key="1">
    <source>
        <dbReference type="EMBL" id="KKY16293.1"/>
    </source>
</evidence>
<dbReference type="Proteomes" id="UP000053317">
    <property type="component" value="Unassembled WGS sequence"/>
</dbReference>
<dbReference type="Pfam" id="PF03747">
    <property type="entry name" value="ADP_ribosyl_GH"/>
    <property type="match status" value="1"/>
</dbReference>
<dbReference type="Gene3D" id="1.10.4080.10">
    <property type="entry name" value="ADP-ribosylation/Crystallin J1"/>
    <property type="match status" value="1"/>
</dbReference>
<dbReference type="SUPFAM" id="SSF101478">
    <property type="entry name" value="ADP-ribosylglycohydrolase"/>
    <property type="match status" value="1"/>
</dbReference>
<accession>A0A0G2FWV8</accession>
<evidence type="ECO:0008006" key="3">
    <source>
        <dbReference type="Google" id="ProtNLM"/>
    </source>
</evidence>
<name>A0A0G2FWV8_PHACM</name>
<protein>
    <recommendedName>
        <fullName evidence="3">ADP-ribosylglycohydrolase</fullName>
    </recommendedName>
</protein>
<dbReference type="OrthoDB" id="44736at2759"/>
<keyword evidence="2" id="KW-1185">Reference proteome</keyword>
<reference evidence="1 2" key="2">
    <citation type="submission" date="2015-05" db="EMBL/GenBank/DDBJ databases">
        <authorList>
            <person name="Morales-Cruz A."/>
            <person name="Amrine K.C."/>
            <person name="Cantu D."/>
        </authorList>
    </citation>
    <scope>NUCLEOTIDE SEQUENCE [LARGE SCALE GENOMIC DNA]</scope>
    <source>
        <strain evidence="1">UCRPC4</strain>
    </source>
</reference>